<dbReference type="PANTHER" id="PTHR38847">
    <property type="match status" value="1"/>
</dbReference>
<dbReference type="InterPro" id="IPR025649">
    <property type="entry name" value="DUF4360"/>
</dbReference>
<keyword evidence="1" id="KW-0732">Signal</keyword>
<evidence type="ECO:0000256" key="1">
    <source>
        <dbReference type="SAM" id="SignalP"/>
    </source>
</evidence>
<organism evidence="2 3">
    <name type="scientific">Streptomyces azureus</name>
    <dbReference type="NCBI Taxonomy" id="146537"/>
    <lineage>
        <taxon>Bacteria</taxon>
        <taxon>Bacillati</taxon>
        <taxon>Actinomycetota</taxon>
        <taxon>Actinomycetes</taxon>
        <taxon>Kitasatosporales</taxon>
        <taxon>Streptomycetaceae</taxon>
        <taxon>Streptomyces</taxon>
    </lineage>
</organism>
<keyword evidence="3" id="KW-1185">Reference proteome</keyword>
<gene>
    <name evidence="2" type="ORF">SAZU_6376</name>
</gene>
<feature type="chain" id="PRO_5005514424" evidence="1">
    <location>
        <begin position="24"/>
        <end position="232"/>
    </location>
</feature>
<feature type="signal peptide" evidence="1">
    <location>
        <begin position="1"/>
        <end position="23"/>
    </location>
</feature>
<protein>
    <submittedName>
        <fullName evidence="2">Secreted protein</fullName>
    </submittedName>
</protein>
<dbReference type="Pfam" id="PF14273">
    <property type="entry name" value="DUF4360"/>
    <property type="match status" value="1"/>
</dbReference>
<accession>A0A0K8PVL2</accession>
<dbReference type="AlphaFoldDB" id="A0A0K8PVL2"/>
<dbReference type="RefSeq" id="WP_236711868.1">
    <property type="nucleotide sequence ID" value="NZ_DF968372.1"/>
</dbReference>
<dbReference type="PANTHER" id="PTHR38847:SF1">
    <property type="entry name" value="PSEUDOURIDINE SYNTHASE RSUA_RLUA-LIKE DOMAIN-CONTAINING PROTEIN"/>
    <property type="match status" value="1"/>
</dbReference>
<proteinExistence type="predicted"/>
<dbReference type="PATRIC" id="fig|146537.3.peg.6700"/>
<reference evidence="2" key="1">
    <citation type="journal article" date="2015" name="Genome Announc.">
        <title>Draft Genome Sequence of Thiostrepton-Producing Streptomyces azureus ATCC 14921.</title>
        <authorList>
            <person name="Sakihara K."/>
            <person name="Maeda J."/>
            <person name="Tashiro K."/>
            <person name="Fujino Y."/>
            <person name="Kuhara S."/>
            <person name="Ohshima T."/>
            <person name="Ogata S."/>
            <person name="Doi K."/>
        </authorList>
    </citation>
    <scope>NUCLEOTIDE SEQUENCE [LARGE SCALE GENOMIC DNA]</scope>
    <source>
        <strain evidence="2">ATCC14921</strain>
    </source>
</reference>
<evidence type="ECO:0000313" key="2">
    <source>
        <dbReference type="EMBL" id="GAP51514.1"/>
    </source>
</evidence>
<dbReference type="EMBL" id="DF968372">
    <property type="protein sequence ID" value="GAP51514.1"/>
    <property type="molecule type" value="Genomic_DNA"/>
</dbReference>
<name>A0A0K8PVL2_STRAJ</name>
<evidence type="ECO:0000313" key="3">
    <source>
        <dbReference type="Proteomes" id="UP000053859"/>
    </source>
</evidence>
<sequence>MAGGLLLSGAIAALLTSALPAQSPSSGFVDPPPDKIVIKVATVNGSGCPQGTAAVAVSEGNTAFTVTYSDYLAQAGGGSDPTAFRRNCQLSLIVHVPQGFTYAIAGADYRGFASLQRGASGSQRASYYFQGSPSTVSRNHPFSGPYNDNWQATDETDWAQLVYAPCGVQRNFDINTELRVNAGTQSADKVSFIRCLRGESCLRAGEESDSFGARQGAVIRRQGGSRCSDPQV</sequence>
<dbReference type="Proteomes" id="UP000053859">
    <property type="component" value="Unassembled WGS sequence"/>
</dbReference>